<organism evidence="3 4">
    <name type="scientific">Chloropicon roscoffensis</name>
    <dbReference type="NCBI Taxonomy" id="1461544"/>
    <lineage>
        <taxon>Eukaryota</taxon>
        <taxon>Viridiplantae</taxon>
        <taxon>Chlorophyta</taxon>
        <taxon>Chloropicophyceae</taxon>
        <taxon>Chloropicales</taxon>
        <taxon>Chloropicaceae</taxon>
        <taxon>Chloropicon</taxon>
    </lineage>
</organism>
<dbReference type="EMBL" id="CP151518">
    <property type="protein sequence ID" value="WZN67090.1"/>
    <property type="molecule type" value="Genomic_DNA"/>
</dbReference>
<feature type="transmembrane region" description="Helical" evidence="2">
    <location>
        <begin position="71"/>
        <end position="92"/>
    </location>
</feature>
<feature type="transmembrane region" description="Helical" evidence="2">
    <location>
        <begin position="126"/>
        <end position="147"/>
    </location>
</feature>
<dbReference type="AlphaFoldDB" id="A0AAX4PL69"/>
<accession>A0AAX4PL69</accession>
<sequence>MVFLAALLNFGCRRHLHREDYDFGETERGAVGSARHQTSSPSKYFVLGFKDRNLEAEYWNDVAKTSKPRIILGYFVSILILLAGPIMSEIAYARSSESLRKVCEESGTEDCDVQLLATYGLSQVGTALNCITFIVMAASLVACFFIYRSRRFKSKTSVLYITSATYVAFVAFMSGSYSYTVNVSDWMLLRSPNMFIFEIYFYAMPLVSLIFMGLPFVSTFEVMSLATLGFLVIVPLVNPSEVGNAWVLFESKSVYRYSVLWYSVANEPVYQFVDEVVDEVTQDVSYDLTLDRDILRRGKAGLRCPHWPGRVRQNQQVHAPQPLHLPLHHGVGHHRRGVLHRVLQAGRFCEQEDHRSAHGVQGECPGAAAGEPGKFDPLDISSGGGGPPDREQVSDGIWQLWNHEHVLVGADGEQDYRQSGGPHA</sequence>
<keyword evidence="4" id="KW-1185">Reference proteome</keyword>
<keyword evidence="2" id="KW-1133">Transmembrane helix</keyword>
<reference evidence="3 4" key="1">
    <citation type="submission" date="2024-03" db="EMBL/GenBank/DDBJ databases">
        <title>Complete genome sequence of the green alga Chloropicon roscoffensis RCC1871.</title>
        <authorList>
            <person name="Lemieux C."/>
            <person name="Pombert J.-F."/>
            <person name="Otis C."/>
            <person name="Turmel M."/>
        </authorList>
    </citation>
    <scope>NUCLEOTIDE SEQUENCE [LARGE SCALE GENOMIC DNA]</scope>
    <source>
        <strain evidence="3 4">RCC1871</strain>
    </source>
</reference>
<protein>
    <submittedName>
        <fullName evidence="3">Guanylate cyclase</fullName>
    </submittedName>
</protein>
<evidence type="ECO:0000313" key="3">
    <source>
        <dbReference type="EMBL" id="WZN67090.1"/>
    </source>
</evidence>
<proteinExistence type="predicted"/>
<keyword evidence="2" id="KW-0812">Transmembrane</keyword>
<dbReference type="Proteomes" id="UP001472866">
    <property type="component" value="Chromosome 18"/>
</dbReference>
<feature type="region of interest" description="Disordered" evidence="1">
    <location>
        <begin position="358"/>
        <end position="393"/>
    </location>
</feature>
<keyword evidence="2" id="KW-0472">Membrane</keyword>
<gene>
    <name evidence="3" type="ORF">HKI87_18g86620</name>
</gene>
<evidence type="ECO:0000256" key="2">
    <source>
        <dbReference type="SAM" id="Phobius"/>
    </source>
</evidence>
<feature type="compositionally biased region" description="Low complexity" evidence="1">
    <location>
        <begin position="362"/>
        <end position="372"/>
    </location>
</feature>
<evidence type="ECO:0000256" key="1">
    <source>
        <dbReference type="SAM" id="MobiDB-lite"/>
    </source>
</evidence>
<name>A0AAX4PL69_9CHLO</name>
<feature type="transmembrane region" description="Helical" evidence="2">
    <location>
        <begin position="199"/>
        <end position="217"/>
    </location>
</feature>
<evidence type="ECO:0000313" key="4">
    <source>
        <dbReference type="Proteomes" id="UP001472866"/>
    </source>
</evidence>
<feature type="transmembrane region" description="Helical" evidence="2">
    <location>
        <begin position="159"/>
        <end position="179"/>
    </location>
</feature>